<dbReference type="EMBL" id="CP029077">
    <property type="protein sequence ID" value="QED22907.1"/>
    <property type="molecule type" value="Genomic_DNA"/>
</dbReference>
<dbReference type="InterPro" id="IPR023799">
    <property type="entry name" value="RbfA_dom_sf"/>
</dbReference>
<dbReference type="InterPro" id="IPR015946">
    <property type="entry name" value="KH_dom-like_a/b"/>
</dbReference>
<dbReference type="RefSeq" id="WP_146820214.1">
    <property type="nucleotide sequence ID" value="NZ_CP029077.1"/>
</dbReference>
<protein>
    <submittedName>
        <fullName evidence="1">Uncharacterized protein</fullName>
    </submittedName>
</protein>
<dbReference type="Gene3D" id="3.30.300.20">
    <property type="match status" value="1"/>
</dbReference>
<evidence type="ECO:0000313" key="3">
    <source>
        <dbReference type="Proteomes" id="UP000321934"/>
    </source>
</evidence>
<accession>A0A5B8XG06</accession>
<dbReference type="AlphaFoldDB" id="A0A5B8XG06"/>
<sequence>MIKINNPSVRQKRFSSLVLRCVSSFITENPICLLGFFVFCSRVVASSDLKKVDIFLWSEFFTSEIIAPVLDKKLEVDKTIILHIKKKISSDLHLKHIPEITIYLDCERVFWG</sequence>
<proteinExistence type="predicted"/>
<name>A0A5B8XG06_9RICK</name>
<dbReference type="EMBL" id="CP029077">
    <property type="protein sequence ID" value="QED23078.1"/>
    <property type="molecule type" value="Genomic_DNA"/>
</dbReference>
<reference evidence="1 3" key="1">
    <citation type="journal article" date="2019" name="ISME J.">
        <title>Deianiraea, an extracellular bacterium associated with the ciliate Paramecium, suggests an alternative scenario for the evolution of Rickettsiales.</title>
        <authorList>
            <person name="Castelli M."/>
            <person name="Sabaneyeva E."/>
            <person name="Lanzoni O."/>
            <person name="Lebedeva N."/>
            <person name="Floriano A.M."/>
            <person name="Gaiarsa S."/>
            <person name="Benken K."/>
            <person name="Modeo L."/>
            <person name="Bandi C."/>
            <person name="Potekhin A."/>
            <person name="Sassera D."/>
            <person name="Petroni G."/>
        </authorList>
    </citation>
    <scope>NUCLEOTIDE SEQUENCE [LARGE SCALE GENOMIC DNA]</scope>
    <source>
        <strain evidence="1">CyL4-1</strain>
    </source>
</reference>
<organism evidence="1 3">
    <name type="scientific">Candidatus Deianiraea vastatrix</name>
    <dbReference type="NCBI Taxonomy" id="2163644"/>
    <lineage>
        <taxon>Bacteria</taxon>
        <taxon>Pseudomonadati</taxon>
        <taxon>Pseudomonadota</taxon>
        <taxon>Alphaproteobacteria</taxon>
        <taxon>Rickettsiales</taxon>
        <taxon>Candidatus Deianiraeaceae</taxon>
        <taxon>Candidatus Deianiraea</taxon>
    </lineage>
</organism>
<evidence type="ECO:0000313" key="2">
    <source>
        <dbReference type="EMBL" id="QED23078.1"/>
    </source>
</evidence>
<dbReference type="Proteomes" id="UP000321934">
    <property type="component" value="Chromosome"/>
</dbReference>
<keyword evidence="3" id="KW-1185">Reference proteome</keyword>
<gene>
    <name evidence="1" type="ORF">Deia_00094</name>
    <name evidence="2" type="ORF">Deia_00271</name>
</gene>
<dbReference type="SUPFAM" id="SSF89919">
    <property type="entry name" value="Ribosome-binding factor A, RbfA"/>
    <property type="match status" value="1"/>
</dbReference>
<evidence type="ECO:0000313" key="1">
    <source>
        <dbReference type="EMBL" id="QED22907.1"/>
    </source>
</evidence>